<dbReference type="EnsemblPlants" id="ONIVA06G20290.1">
    <property type="protein sequence ID" value="ONIVA06G20290.1"/>
    <property type="gene ID" value="ONIVA06G20290"/>
</dbReference>
<sequence>MVHHNHISVAQKGITSYQYKTLEIRRGGGGEYRPESTLMEIGRKERGGGGGTPPGSQAEAAATPPTIGAQPLCATAPWREESEKEKGKNEMKRRTRIREKRRKVG</sequence>
<feature type="compositionally biased region" description="Basic residues" evidence="1">
    <location>
        <begin position="93"/>
        <end position="105"/>
    </location>
</feature>
<dbReference type="AlphaFoldDB" id="A0A0E0HRU7"/>
<proteinExistence type="predicted"/>
<evidence type="ECO:0000313" key="2">
    <source>
        <dbReference type="EnsemblPlants" id="ONIVA06G20290.1"/>
    </source>
</evidence>
<organism evidence="2">
    <name type="scientific">Oryza nivara</name>
    <name type="common">Indian wild rice</name>
    <name type="synonym">Oryza sativa f. spontanea</name>
    <dbReference type="NCBI Taxonomy" id="4536"/>
    <lineage>
        <taxon>Eukaryota</taxon>
        <taxon>Viridiplantae</taxon>
        <taxon>Streptophyta</taxon>
        <taxon>Embryophyta</taxon>
        <taxon>Tracheophyta</taxon>
        <taxon>Spermatophyta</taxon>
        <taxon>Magnoliopsida</taxon>
        <taxon>Liliopsida</taxon>
        <taxon>Poales</taxon>
        <taxon>Poaceae</taxon>
        <taxon>BOP clade</taxon>
        <taxon>Oryzoideae</taxon>
        <taxon>Oryzeae</taxon>
        <taxon>Oryzinae</taxon>
        <taxon>Oryza</taxon>
    </lineage>
</organism>
<dbReference type="Proteomes" id="UP000006591">
    <property type="component" value="Chromosome 6"/>
</dbReference>
<evidence type="ECO:0000256" key="1">
    <source>
        <dbReference type="SAM" id="MobiDB-lite"/>
    </source>
</evidence>
<protein>
    <submittedName>
        <fullName evidence="2">Uncharacterized protein</fullName>
    </submittedName>
</protein>
<reference evidence="2" key="1">
    <citation type="submission" date="2015-04" db="UniProtKB">
        <authorList>
            <consortium name="EnsemblPlants"/>
        </authorList>
    </citation>
    <scope>IDENTIFICATION</scope>
    <source>
        <strain evidence="2">SL10</strain>
    </source>
</reference>
<dbReference type="Gramene" id="ONIVA06G20290.1">
    <property type="protein sequence ID" value="ONIVA06G20290.1"/>
    <property type="gene ID" value="ONIVA06G20290"/>
</dbReference>
<feature type="region of interest" description="Disordered" evidence="1">
    <location>
        <begin position="42"/>
        <end position="105"/>
    </location>
</feature>
<evidence type="ECO:0000313" key="3">
    <source>
        <dbReference type="Proteomes" id="UP000006591"/>
    </source>
</evidence>
<dbReference type="HOGENOM" id="CLU_2240943_0_0_1"/>
<keyword evidence="3" id="KW-1185">Reference proteome</keyword>
<accession>A0A0E0HRU7</accession>
<feature type="compositionally biased region" description="Basic and acidic residues" evidence="1">
    <location>
        <begin position="78"/>
        <end position="92"/>
    </location>
</feature>
<reference evidence="2" key="2">
    <citation type="submission" date="2018-04" db="EMBL/GenBank/DDBJ databases">
        <title>OnivRS2 (Oryza nivara Reference Sequence Version 2).</title>
        <authorList>
            <person name="Zhang J."/>
            <person name="Kudrna D."/>
            <person name="Lee S."/>
            <person name="Talag J."/>
            <person name="Rajasekar S."/>
            <person name="Welchert J."/>
            <person name="Hsing Y.-I."/>
            <person name="Wing R.A."/>
        </authorList>
    </citation>
    <scope>NUCLEOTIDE SEQUENCE [LARGE SCALE GENOMIC DNA]</scope>
    <source>
        <strain evidence="2">SL10</strain>
    </source>
</reference>
<name>A0A0E0HRU7_ORYNI</name>